<dbReference type="SMART" id="SM00091">
    <property type="entry name" value="PAS"/>
    <property type="match status" value="2"/>
</dbReference>
<dbReference type="PROSITE" id="PS50113">
    <property type="entry name" value="PAC"/>
    <property type="match status" value="2"/>
</dbReference>
<dbReference type="PROSITE" id="PS50112">
    <property type="entry name" value="PAS"/>
    <property type="match status" value="1"/>
</dbReference>
<dbReference type="PRINTS" id="PR00344">
    <property type="entry name" value="BCTRLSENSOR"/>
</dbReference>
<dbReference type="Pfam" id="PF00989">
    <property type="entry name" value="PAS"/>
    <property type="match status" value="1"/>
</dbReference>
<dbReference type="SUPFAM" id="SSF47384">
    <property type="entry name" value="Homodimeric domain of signal transducing histidine kinase"/>
    <property type="match status" value="1"/>
</dbReference>
<dbReference type="GO" id="GO:0009927">
    <property type="term" value="F:histidine phosphotransfer kinase activity"/>
    <property type="evidence" value="ECO:0007669"/>
    <property type="project" value="TreeGrafter"/>
</dbReference>
<reference evidence="10 11" key="1">
    <citation type="submission" date="2019-10" db="EMBL/GenBank/DDBJ databases">
        <title>A soil myxobacterium in the family Polyangiaceae.</title>
        <authorList>
            <person name="Li Y."/>
            <person name="Wang J."/>
        </authorList>
    </citation>
    <scope>NUCLEOTIDE SEQUENCE [LARGE SCALE GENOMIC DNA]</scope>
    <source>
        <strain evidence="10 11">DSM 14734</strain>
    </source>
</reference>
<accession>A0A6N7PNQ9</accession>
<feature type="domain" description="PAC" evidence="9">
    <location>
        <begin position="375"/>
        <end position="427"/>
    </location>
</feature>
<dbReference type="EC" id="2.7.13.3" evidence="2"/>
<feature type="transmembrane region" description="Helical" evidence="6">
    <location>
        <begin position="161"/>
        <end position="180"/>
    </location>
</feature>
<keyword evidence="5" id="KW-0418">Kinase</keyword>
<dbReference type="RefSeq" id="WP_153820463.1">
    <property type="nucleotide sequence ID" value="NZ_WJIE01000004.1"/>
</dbReference>
<dbReference type="GO" id="GO:0000155">
    <property type="term" value="F:phosphorelay sensor kinase activity"/>
    <property type="evidence" value="ECO:0007669"/>
    <property type="project" value="InterPro"/>
</dbReference>
<feature type="transmembrane region" description="Helical" evidence="6">
    <location>
        <begin position="29"/>
        <end position="49"/>
    </location>
</feature>
<dbReference type="InterPro" id="IPR003661">
    <property type="entry name" value="HisK_dim/P_dom"/>
</dbReference>
<dbReference type="FunFam" id="3.30.565.10:FF:000006">
    <property type="entry name" value="Sensor histidine kinase WalK"/>
    <property type="match status" value="1"/>
</dbReference>
<dbReference type="Pfam" id="PF00512">
    <property type="entry name" value="HisKA"/>
    <property type="match status" value="1"/>
</dbReference>
<keyword evidence="11" id="KW-1185">Reference proteome</keyword>
<dbReference type="InterPro" id="IPR005467">
    <property type="entry name" value="His_kinase_dom"/>
</dbReference>
<dbReference type="GO" id="GO:0005886">
    <property type="term" value="C:plasma membrane"/>
    <property type="evidence" value="ECO:0007669"/>
    <property type="project" value="TreeGrafter"/>
</dbReference>
<feature type="transmembrane region" description="Helical" evidence="6">
    <location>
        <begin position="237"/>
        <end position="255"/>
    </location>
</feature>
<keyword evidence="6" id="KW-0812">Transmembrane</keyword>
<evidence type="ECO:0000313" key="10">
    <source>
        <dbReference type="EMBL" id="MRG93653.1"/>
    </source>
</evidence>
<dbReference type="InterPro" id="IPR000700">
    <property type="entry name" value="PAS-assoc_C"/>
</dbReference>
<dbReference type="GO" id="GO:0006355">
    <property type="term" value="P:regulation of DNA-templated transcription"/>
    <property type="evidence" value="ECO:0007669"/>
    <property type="project" value="InterPro"/>
</dbReference>
<feature type="transmembrane region" description="Helical" evidence="6">
    <location>
        <begin position="200"/>
        <end position="225"/>
    </location>
</feature>
<evidence type="ECO:0000259" key="7">
    <source>
        <dbReference type="PROSITE" id="PS50109"/>
    </source>
</evidence>
<feature type="transmembrane region" description="Helical" evidence="6">
    <location>
        <begin position="92"/>
        <end position="118"/>
    </location>
</feature>
<feature type="transmembrane region" description="Helical" evidence="6">
    <location>
        <begin position="261"/>
        <end position="286"/>
    </location>
</feature>
<evidence type="ECO:0000313" key="11">
    <source>
        <dbReference type="Proteomes" id="UP000440224"/>
    </source>
</evidence>
<dbReference type="InterPro" id="IPR001610">
    <property type="entry name" value="PAC"/>
</dbReference>
<dbReference type="Pfam" id="PF02518">
    <property type="entry name" value="HATPase_c"/>
    <property type="match status" value="1"/>
</dbReference>
<evidence type="ECO:0000256" key="6">
    <source>
        <dbReference type="SAM" id="Phobius"/>
    </source>
</evidence>
<dbReference type="InterPro" id="IPR000014">
    <property type="entry name" value="PAS"/>
</dbReference>
<keyword evidence="6" id="KW-1133">Transmembrane helix</keyword>
<comment type="catalytic activity">
    <reaction evidence="1">
        <text>ATP + protein L-histidine = ADP + protein N-phospho-L-histidine.</text>
        <dbReference type="EC" id="2.7.13.3"/>
    </reaction>
</comment>
<dbReference type="SMART" id="SM00086">
    <property type="entry name" value="PAC"/>
    <property type="match status" value="2"/>
</dbReference>
<feature type="transmembrane region" description="Helical" evidence="6">
    <location>
        <begin position="61"/>
        <end position="80"/>
    </location>
</feature>
<dbReference type="SUPFAM" id="SSF55874">
    <property type="entry name" value="ATPase domain of HSP90 chaperone/DNA topoisomerase II/histidine kinase"/>
    <property type="match status" value="1"/>
</dbReference>
<dbReference type="InterPro" id="IPR035965">
    <property type="entry name" value="PAS-like_dom_sf"/>
</dbReference>
<keyword evidence="3" id="KW-0597">Phosphoprotein</keyword>
<feature type="transmembrane region" description="Helical" evidence="6">
    <location>
        <begin position="130"/>
        <end position="149"/>
    </location>
</feature>
<evidence type="ECO:0000256" key="4">
    <source>
        <dbReference type="ARBA" id="ARBA00022679"/>
    </source>
</evidence>
<dbReference type="Gene3D" id="3.30.565.10">
    <property type="entry name" value="Histidine kinase-like ATPase, C-terminal domain"/>
    <property type="match status" value="1"/>
</dbReference>
<dbReference type="Proteomes" id="UP000440224">
    <property type="component" value="Unassembled WGS sequence"/>
</dbReference>
<dbReference type="NCBIfam" id="TIGR00229">
    <property type="entry name" value="sensory_box"/>
    <property type="match status" value="2"/>
</dbReference>
<dbReference type="PANTHER" id="PTHR43047">
    <property type="entry name" value="TWO-COMPONENT HISTIDINE PROTEIN KINASE"/>
    <property type="match status" value="1"/>
</dbReference>
<gene>
    <name evidence="10" type="ORF">GF068_17300</name>
</gene>
<dbReference type="AlphaFoldDB" id="A0A6N7PNQ9"/>
<sequence>MGTPFQAHGERAETVQPGLCASFKRFSRIAAAIVLLIGVAALTGWLAGIPFLTQLLPGTPAMAPSTAGMFILGGAALVLASREPRTKAWWAAKGAAGLVLLLALAAVAAEFFAGVAGVDQLLRKVMPARSALTSAIAFVFGSVALLFLDVGPRARLTISELFALAAGTLSIGGVMAHVYGSPYLVSWSERPELIEMAVPSAIGLLLFSAGILGARPAYGVMSILTGVHVGSVMSRRLMLTAGLAIPLIGLIAVIGQVEGLYAAPGASILAVVASLIVVMAAIFVVGRALNEADARRWEAEQELAVWKHFFEHASAGFVADMPDGTLSPIMNEAFARMHGCTIEELAGRPVAAVFAPSRREGLAEELERIHTYGAYRWESEHVRKDGTVFPVVIDATAVKDSAGNVLYRAAYVQDITEEHETRRAQARLATIVESAGEAMIVEALDGAVLTWNPAAERIFGYSAAEMIGQSILRVVPPEERAPREALLEKLLRGEEVHGVEVVRLRKDGARIPVSLSLTRLRDGSGGDGNICAIERDISAQKAAEEELSRLREEWAAVISHDLRQPVSAIRLSVATLSRAEPCDQARVAIERIRIASDRLVRMIDDLLDVSRIAANQLTIRPAVVCLPEIVEQVLETLPEVAPRCRVDIPRDAPKAWADPDRVVQVLCNLLSNAGKYSTPGTEILLVVERAGDAVRVTVTNVGPGIPKEEQQELFHRFSRTRGARAGKIAGLGLGLYISKGLVEAQGGQIAVESTPGRTTSFSFTLPLAVSARCAAGM</sequence>
<feature type="domain" description="PAS" evidence="8">
    <location>
        <begin position="424"/>
        <end position="494"/>
    </location>
</feature>
<comment type="caution">
    <text evidence="10">The sequence shown here is derived from an EMBL/GenBank/DDBJ whole genome shotgun (WGS) entry which is preliminary data.</text>
</comment>
<evidence type="ECO:0000259" key="9">
    <source>
        <dbReference type="PROSITE" id="PS50113"/>
    </source>
</evidence>
<dbReference type="Gene3D" id="1.10.287.130">
    <property type="match status" value="1"/>
</dbReference>
<dbReference type="PANTHER" id="PTHR43047:SF72">
    <property type="entry name" value="OSMOSENSING HISTIDINE PROTEIN KINASE SLN1"/>
    <property type="match status" value="1"/>
</dbReference>
<dbReference type="EMBL" id="WJIE01000004">
    <property type="protein sequence ID" value="MRG93653.1"/>
    <property type="molecule type" value="Genomic_DNA"/>
</dbReference>
<organism evidence="10 11">
    <name type="scientific">Polyangium spumosum</name>
    <dbReference type="NCBI Taxonomy" id="889282"/>
    <lineage>
        <taxon>Bacteria</taxon>
        <taxon>Pseudomonadati</taxon>
        <taxon>Myxococcota</taxon>
        <taxon>Polyangia</taxon>
        <taxon>Polyangiales</taxon>
        <taxon>Polyangiaceae</taxon>
        <taxon>Polyangium</taxon>
    </lineage>
</organism>
<dbReference type="InterPro" id="IPR003594">
    <property type="entry name" value="HATPase_dom"/>
</dbReference>
<protein>
    <recommendedName>
        <fullName evidence="2">histidine kinase</fullName>
        <ecNumber evidence="2">2.7.13.3</ecNumber>
    </recommendedName>
</protein>
<dbReference type="InterPro" id="IPR036097">
    <property type="entry name" value="HisK_dim/P_sf"/>
</dbReference>
<dbReference type="CDD" id="cd00082">
    <property type="entry name" value="HisKA"/>
    <property type="match status" value="1"/>
</dbReference>
<dbReference type="InterPro" id="IPR004358">
    <property type="entry name" value="Sig_transdc_His_kin-like_C"/>
</dbReference>
<dbReference type="InterPro" id="IPR013767">
    <property type="entry name" value="PAS_fold"/>
</dbReference>
<dbReference type="Pfam" id="PF13426">
    <property type="entry name" value="PAS_9"/>
    <property type="match status" value="1"/>
</dbReference>
<evidence type="ECO:0000259" key="8">
    <source>
        <dbReference type="PROSITE" id="PS50112"/>
    </source>
</evidence>
<dbReference type="OrthoDB" id="9757990at2"/>
<dbReference type="SUPFAM" id="SSF55785">
    <property type="entry name" value="PYP-like sensor domain (PAS domain)"/>
    <property type="match status" value="2"/>
</dbReference>
<proteinExistence type="predicted"/>
<dbReference type="SMART" id="SM00387">
    <property type="entry name" value="HATPase_c"/>
    <property type="match status" value="1"/>
</dbReference>
<evidence type="ECO:0000256" key="3">
    <source>
        <dbReference type="ARBA" id="ARBA00022553"/>
    </source>
</evidence>
<dbReference type="Gene3D" id="3.30.450.20">
    <property type="entry name" value="PAS domain"/>
    <property type="match status" value="2"/>
</dbReference>
<feature type="domain" description="Histidine kinase" evidence="7">
    <location>
        <begin position="557"/>
        <end position="769"/>
    </location>
</feature>
<name>A0A6N7PNQ9_9BACT</name>
<keyword evidence="6" id="KW-0472">Membrane</keyword>
<evidence type="ECO:0000256" key="5">
    <source>
        <dbReference type="ARBA" id="ARBA00022777"/>
    </source>
</evidence>
<evidence type="ECO:0000256" key="1">
    <source>
        <dbReference type="ARBA" id="ARBA00000085"/>
    </source>
</evidence>
<keyword evidence="4" id="KW-0808">Transferase</keyword>
<dbReference type="PROSITE" id="PS50109">
    <property type="entry name" value="HIS_KIN"/>
    <property type="match status" value="1"/>
</dbReference>
<dbReference type="SMART" id="SM00388">
    <property type="entry name" value="HisKA"/>
    <property type="match status" value="1"/>
</dbReference>
<feature type="domain" description="PAC" evidence="9">
    <location>
        <begin position="497"/>
        <end position="549"/>
    </location>
</feature>
<dbReference type="InterPro" id="IPR036890">
    <property type="entry name" value="HATPase_C_sf"/>
</dbReference>
<dbReference type="CDD" id="cd00130">
    <property type="entry name" value="PAS"/>
    <property type="match status" value="2"/>
</dbReference>
<evidence type="ECO:0000256" key="2">
    <source>
        <dbReference type="ARBA" id="ARBA00012438"/>
    </source>
</evidence>